<keyword evidence="1" id="KW-0812">Transmembrane</keyword>
<proteinExistence type="predicted"/>
<dbReference type="AlphaFoldDB" id="A0AAI8CLG0"/>
<reference evidence="2 3" key="1">
    <citation type="journal article" date="2015" name="Stand. Genomic Sci.">
        <title>Genome sequence of a native-feather degrading extremely thermophilic Eubacterium, Fervidobacterium islandicum AW-1.</title>
        <authorList>
            <person name="Lee Y.J."/>
            <person name="Jeong H."/>
            <person name="Park G.S."/>
            <person name="Kwak Y."/>
            <person name="Lee S.J."/>
            <person name="Lee S.J."/>
            <person name="Park M.K."/>
            <person name="Kim J.Y."/>
            <person name="Kang H.K."/>
            <person name="Shin J.H."/>
            <person name="Lee D.W."/>
        </authorList>
    </citation>
    <scope>NUCLEOTIDE SEQUENCE [LARGE SCALE GENOMIC DNA]</scope>
    <source>
        <strain evidence="2 3">AW-1</strain>
    </source>
</reference>
<accession>A0AAI8CLG0</accession>
<gene>
    <name evidence="2" type="ORF">NA23_10210</name>
</gene>
<dbReference type="Proteomes" id="UP000093740">
    <property type="component" value="Chromosome"/>
</dbReference>
<protein>
    <submittedName>
        <fullName evidence="2">Uncharacterized protein</fullName>
    </submittedName>
</protein>
<evidence type="ECO:0000313" key="2">
    <source>
        <dbReference type="EMBL" id="AMW33561.1"/>
    </source>
</evidence>
<name>A0AAI8CLG0_FERIS</name>
<sequence length="65" mass="7387">MARFTTEDDEGVTNFVDFHGFAALRAFRIREREELMLLAVSKFEGAFAEILLIVELIMTVFVGVC</sequence>
<evidence type="ECO:0000256" key="1">
    <source>
        <dbReference type="SAM" id="Phobius"/>
    </source>
</evidence>
<keyword evidence="1" id="KW-0472">Membrane</keyword>
<keyword evidence="1" id="KW-1133">Transmembrane helix</keyword>
<keyword evidence="3" id="KW-1185">Reference proteome</keyword>
<feature type="transmembrane region" description="Helical" evidence="1">
    <location>
        <begin position="45"/>
        <end position="64"/>
    </location>
</feature>
<organism evidence="2 3">
    <name type="scientific">Fervidobacterium islandicum</name>
    <dbReference type="NCBI Taxonomy" id="2423"/>
    <lineage>
        <taxon>Bacteria</taxon>
        <taxon>Thermotogati</taxon>
        <taxon>Thermotogota</taxon>
        <taxon>Thermotogae</taxon>
        <taxon>Thermotogales</taxon>
        <taxon>Fervidobacteriaceae</taxon>
        <taxon>Fervidobacterium</taxon>
    </lineage>
</organism>
<evidence type="ECO:0000313" key="3">
    <source>
        <dbReference type="Proteomes" id="UP000093740"/>
    </source>
</evidence>
<dbReference type="EMBL" id="CP014334">
    <property type="protein sequence ID" value="AMW33561.1"/>
    <property type="molecule type" value="Genomic_DNA"/>
</dbReference>
<dbReference type="KEGG" id="fia:NA23_10210"/>